<keyword evidence="3" id="KW-1185">Reference proteome</keyword>
<feature type="region of interest" description="Disordered" evidence="1">
    <location>
        <begin position="1"/>
        <end position="43"/>
    </location>
</feature>
<proteinExistence type="predicted"/>
<protein>
    <submittedName>
        <fullName evidence="2">Uncharacterized protein</fullName>
    </submittedName>
</protein>
<reference evidence="3" key="2">
    <citation type="submission" date="2015-01" db="EMBL/GenBank/DDBJ databases">
        <title>Evolutionary Origins and Diversification of the Mycorrhizal Mutualists.</title>
        <authorList>
            <consortium name="DOE Joint Genome Institute"/>
            <consortium name="Mycorrhizal Genomics Consortium"/>
            <person name="Kohler A."/>
            <person name="Kuo A."/>
            <person name="Nagy L.G."/>
            <person name="Floudas D."/>
            <person name="Copeland A."/>
            <person name="Barry K.W."/>
            <person name="Cichocki N."/>
            <person name="Veneault-Fourrey C."/>
            <person name="LaButti K."/>
            <person name="Lindquist E.A."/>
            <person name="Lipzen A."/>
            <person name="Lundell T."/>
            <person name="Morin E."/>
            <person name="Murat C."/>
            <person name="Riley R."/>
            <person name="Ohm R."/>
            <person name="Sun H."/>
            <person name="Tunlid A."/>
            <person name="Henrissat B."/>
            <person name="Grigoriev I.V."/>
            <person name="Hibbett D.S."/>
            <person name="Martin F."/>
        </authorList>
    </citation>
    <scope>NUCLEOTIDE SEQUENCE [LARGE SCALE GENOMIC DNA]</scope>
    <source>
        <strain evidence="3">MUT 4182</strain>
    </source>
</reference>
<evidence type="ECO:0000313" key="2">
    <source>
        <dbReference type="EMBL" id="KIO31638.1"/>
    </source>
</evidence>
<dbReference type="Proteomes" id="UP000054248">
    <property type="component" value="Unassembled WGS sequence"/>
</dbReference>
<evidence type="ECO:0000313" key="3">
    <source>
        <dbReference type="Proteomes" id="UP000054248"/>
    </source>
</evidence>
<dbReference type="HOGENOM" id="CLU_2980798_0_0_1"/>
<dbReference type="AlphaFoldDB" id="A0A0C3LCJ0"/>
<accession>A0A0C3LCJ0</accession>
<sequence length="58" mass="6128">MYGNPLSRSHSDRASLFSPGVLADSPMKRNPASRSQSSTGLADALTQARAVRASLQNP</sequence>
<gene>
    <name evidence="2" type="ORF">M407DRAFT_241731</name>
</gene>
<dbReference type="EMBL" id="KN822961">
    <property type="protein sequence ID" value="KIO31638.1"/>
    <property type="molecule type" value="Genomic_DNA"/>
</dbReference>
<reference evidence="2 3" key="1">
    <citation type="submission" date="2014-04" db="EMBL/GenBank/DDBJ databases">
        <authorList>
            <consortium name="DOE Joint Genome Institute"/>
            <person name="Kuo A."/>
            <person name="Girlanda M."/>
            <person name="Perotto S."/>
            <person name="Kohler A."/>
            <person name="Nagy L.G."/>
            <person name="Floudas D."/>
            <person name="Copeland A."/>
            <person name="Barry K.W."/>
            <person name="Cichocki N."/>
            <person name="Veneault-Fourrey C."/>
            <person name="LaButti K."/>
            <person name="Lindquist E.A."/>
            <person name="Lipzen A."/>
            <person name="Lundell T."/>
            <person name="Morin E."/>
            <person name="Murat C."/>
            <person name="Sun H."/>
            <person name="Tunlid A."/>
            <person name="Henrissat B."/>
            <person name="Grigoriev I.V."/>
            <person name="Hibbett D.S."/>
            <person name="Martin F."/>
            <person name="Nordberg H.P."/>
            <person name="Cantor M.N."/>
            <person name="Hua S.X."/>
        </authorList>
    </citation>
    <scope>NUCLEOTIDE SEQUENCE [LARGE SCALE GENOMIC DNA]</scope>
    <source>
        <strain evidence="2 3">MUT 4182</strain>
    </source>
</reference>
<name>A0A0C3LCJ0_9AGAM</name>
<evidence type="ECO:0000256" key="1">
    <source>
        <dbReference type="SAM" id="MobiDB-lite"/>
    </source>
</evidence>
<organism evidence="2 3">
    <name type="scientific">Tulasnella calospora MUT 4182</name>
    <dbReference type="NCBI Taxonomy" id="1051891"/>
    <lineage>
        <taxon>Eukaryota</taxon>
        <taxon>Fungi</taxon>
        <taxon>Dikarya</taxon>
        <taxon>Basidiomycota</taxon>
        <taxon>Agaricomycotina</taxon>
        <taxon>Agaricomycetes</taxon>
        <taxon>Cantharellales</taxon>
        <taxon>Tulasnellaceae</taxon>
        <taxon>Tulasnella</taxon>
    </lineage>
</organism>